<keyword evidence="3" id="KW-1185">Reference proteome</keyword>
<dbReference type="AlphaFoldDB" id="A0A6G1PGR7"/>
<dbReference type="SUPFAM" id="SSF49265">
    <property type="entry name" value="Fibronectin type III"/>
    <property type="match status" value="1"/>
</dbReference>
<evidence type="ECO:0000313" key="3">
    <source>
        <dbReference type="Proteomes" id="UP000503349"/>
    </source>
</evidence>
<gene>
    <name evidence="2" type="ORF">EXN66_Car005055</name>
</gene>
<organism evidence="2 3">
    <name type="scientific">Channa argus</name>
    <name type="common">Northern snakehead</name>
    <name type="synonym">Ophicephalus argus</name>
    <dbReference type="NCBI Taxonomy" id="215402"/>
    <lineage>
        <taxon>Eukaryota</taxon>
        <taxon>Metazoa</taxon>
        <taxon>Chordata</taxon>
        <taxon>Craniata</taxon>
        <taxon>Vertebrata</taxon>
        <taxon>Euteleostomi</taxon>
        <taxon>Actinopterygii</taxon>
        <taxon>Neopterygii</taxon>
        <taxon>Teleostei</taxon>
        <taxon>Neoteleostei</taxon>
        <taxon>Acanthomorphata</taxon>
        <taxon>Anabantaria</taxon>
        <taxon>Anabantiformes</taxon>
        <taxon>Channoidei</taxon>
        <taxon>Channidae</taxon>
        <taxon>Channa</taxon>
    </lineage>
</organism>
<dbReference type="CDD" id="cd00063">
    <property type="entry name" value="FN3"/>
    <property type="match status" value="1"/>
</dbReference>
<dbReference type="PROSITE" id="PS50853">
    <property type="entry name" value="FN3"/>
    <property type="match status" value="1"/>
</dbReference>
<protein>
    <submittedName>
        <fullName evidence="2">Fibronectin type III domain-containing protein 11</fullName>
    </submittedName>
</protein>
<reference evidence="3" key="2">
    <citation type="submission" date="2019-02" db="EMBL/GenBank/DDBJ databases">
        <title>Opniocepnalus argus Var Kimnra genome.</title>
        <authorList>
            <person name="Zhou C."/>
            <person name="Xiao S."/>
        </authorList>
    </citation>
    <scope>NUCLEOTIDE SEQUENCE [LARGE SCALE GENOMIC DNA]</scope>
</reference>
<dbReference type="InterPro" id="IPR039581">
    <property type="entry name" value="FNDC11"/>
</dbReference>
<evidence type="ECO:0000259" key="1">
    <source>
        <dbReference type="PROSITE" id="PS50853"/>
    </source>
</evidence>
<name>A0A6G1PGR7_CHAAH</name>
<dbReference type="InterPro" id="IPR036116">
    <property type="entry name" value="FN3_sf"/>
</dbReference>
<proteinExistence type="predicted"/>
<dbReference type="EMBL" id="CM015716">
    <property type="protein sequence ID" value="KAF3689383.1"/>
    <property type="molecule type" value="Genomic_DNA"/>
</dbReference>
<sequence>MDKVNLPCTSSDECGVQEIRNDGATLPVLQHQIQLLLSSRLSDNSLMAMQKKLQLMQRSSYYLEIQCENLPPAAHLHQHTMNLSECTVWSLLDHQRLQEAITLANTHVKLLLKVLEMLYQEILSSGQELKAFAVKHEGSVADCETTAFMQQKLQQIQQHVNDFYMRPTRNLDTLKLQNQLIPIMDHHYHPPLQFTASLVIKMPVVFNRSESRASSNSVHLCWEVVDELSKDPNEEFVIHIKNLYTNTDELEQFSKSTYQYSIQVNNLISDTLYQFSVKRVDRVNLVFGMWTDTIIMKTLAGSK</sequence>
<dbReference type="Pfam" id="PF17744">
    <property type="entry name" value="DUF5581"/>
    <property type="match status" value="1"/>
</dbReference>
<feature type="domain" description="Fibronectin type-III" evidence="1">
    <location>
        <begin position="204"/>
        <end position="301"/>
    </location>
</feature>
<dbReference type="Gene3D" id="2.60.40.10">
    <property type="entry name" value="Immunoglobulins"/>
    <property type="match status" value="1"/>
</dbReference>
<evidence type="ECO:0000313" key="2">
    <source>
        <dbReference type="EMBL" id="KAF3689383.1"/>
    </source>
</evidence>
<dbReference type="InterPro" id="IPR003961">
    <property type="entry name" value="FN3_dom"/>
</dbReference>
<dbReference type="PANTHER" id="PTHR14537">
    <property type="entry name" value="FIBRONECTIN TYPE III DOMAIN-CONTAINING PROTEIN 11"/>
    <property type="match status" value="1"/>
</dbReference>
<reference evidence="2 3" key="1">
    <citation type="submission" date="2019-02" db="EMBL/GenBank/DDBJ databases">
        <title>Opniocepnalus argus genome.</title>
        <authorList>
            <person name="Zhou C."/>
            <person name="Xiao S."/>
        </authorList>
    </citation>
    <scope>NUCLEOTIDE SEQUENCE [LARGE SCALE GENOMIC DNA]</scope>
    <source>
        <strain evidence="2">OARG1902GOOAL</strain>
        <tissue evidence="2">Muscle</tissue>
    </source>
</reference>
<dbReference type="InterPro" id="IPR013783">
    <property type="entry name" value="Ig-like_fold"/>
</dbReference>
<dbReference type="Proteomes" id="UP000503349">
    <property type="component" value="Chromosome 5"/>
</dbReference>
<dbReference type="InterPro" id="IPR048317">
    <property type="entry name" value="DUF5581_C"/>
</dbReference>
<accession>A0A6G1PGR7</accession>